<proteinExistence type="predicted"/>
<name>A0ACA9SWG9_9GLOM</name>
<accession>A0ACA9SWG9</accession>
<evidence type="ECO:0000313" key="1">
    <source>
        <dbReference type="EMBL" id="CAG8849005.1"/>
    </source>
</evidence>
<keyword evidence="2" id="KW-1185">Reference proteome</keyword>
<evidence type="ECO:0000313" key="2">
    <source>
        <dbReference type="Proteomes" id="UP000789920"/>
    </source>
</evidence>
<organism evidence="1 2">
    <name type="scientific">Racocetra persica</name>
    <dbReference type="NCBI Taxonomy" id="160502"/>
    <lineage>
        <taxon>Eukaryota</taxon>
        <taxon>Fungi</taxon>
        <taxon>Fungi incertae sedis</taxon>
        <taxon>Mucoromycota</taxon>
        <taxon>Glomeromycotina</taxon>
        <taxon>Glomeromycetes</taxon>
        <taxon>Diversisporales</taxon>
        <taxon>Gigasporaceae</taxon>
        <taxon>Racocetra</taxon>
    </lineage>
</organism>
<dbReference type="EMBL" id="CAJVQC010163348">
    <property type="protein sequence ID" value="CAG8849005.1"/>
    <property type="molecule type" value="Genomic_DNA"/>
</dbReference>
<feature type="non-terminal residue" evidence="1">
    <location>
        <position position="1"/>
    </location>
</feature>
<protein>
    <submittedName>
        <fullName evidence="1">29130_t:CDS:1</fullName>
    </submittedName>
</protein>
<gene>
    <name evidence="1" type="ORF">RPERSI_LOCUS35400</name>
</gene>
<dbReference type="Proteomes" id="UP000789920">
    <property type="component" value="Unassembled WGS sequence"/>
</dbReference>
<sequence length="125" mass="14881">EMNRIGVHFEFFSPITNSSPWTWTSLMGPDKLKVLQSFQISKFFKLNRGREIECLWHKFYRLYKVMHQQNLNDIEIDKFEDDVKQWIRNFTQPTVGKLNSPNQQQGMYPKKKCNTIHAYAGSTYA</sequence>
<reference evidence="1" key="1">
    <citation type="submission" date="2021-06" db="EMBL/GenBank/DDBJ databases">
        <authorList>
            <person name="Kallberg Y."/>
            <person name="Tangrot J."/>
            <person name="Rosling A."/>
        </authorList>
    </citation>
    <scope>NUCLEOTIDE SEQUENCE</scope>
    <source>
        <strain evidence="1">MA461A</strain>
    </source>
</reference>
<comment type="caution">
    <text evidence="1">The sequence shown here is derived from an EMBL/GenBank/DDBJ whole genome shotgun (WGS) entry which is preliminary data.</text>
</comment>